<comment type="caution">
    <text evidence="1">The sequence shown here is derived from an EMBL/GenBank/DDBJ whole genome shotgun (WGS) entry which is preliminary data.</text>
</comment>
<dbReference type="AlphaFoldDB" id="A0A3M4PZ46"/>
<evidence type="ECO:0000313" key="2">
    <source>
        <dbReference type="Proteomes" id="UP000277179"/>
    </source>
</evidence>
<name>A0A3M4PZ46_9PSED</name>
<sequence length="99" mass="11269">MPEAQLNFPPVQVQLSYNCCVIALDRQRGKQRPDFSMAFIANFTHFPTQGQLRISFACLRRNLHPHKTIVLAVALHFLHDQILASRRQPVSVRAAANHP</sequence>
<evidence type="ECO:0000313" key="1">
    <source>
        <dbReference type="EMBL" id="RMQ83456.1"/>
    </source>
</evidence>
<organism evidence="1 2">
    <name type="scientific">Pseudomonas salomonii</name>
    <dbReference type="NCBI Taxonomy" id="191391"/>
    <lineage>
        <taxon>Bacteria</taxon>
        <taxon>Pseudomonadati</taxon>
        <taxon>Pseudomonadota</taxon>
        <taxon>Gammaproteobacteria</taxon>
        <taxon>Pseudomonadales</taxon>
        <taxon>Pseudomonadaceae</taxon>
        <taxon>Pseudomonas</taxon>
    </lineage>
</organism>
<protein>
    <submittedName>
        <fullName evidence="1">Uncharacterized protein</fullName>
    </submittedName>
</protein>
<reference evidence="1 2" key="1">
    <citation type="submission" date="2018-08" db="EMBL/GenBank/DDBJ databases">
        <title>Recombination of ecologically and evolutionarily significant loci maintains genetic cohesion in the Pseudomonas syringae species complex.</title>
        <authorList>
            <person name="Dillon M."/>
            <person name="Thakur S."/>
            <person name="Almeida R.N.D."/>
            <person name="Weir B.S."/>
            <person name="Guttman D.S."/>
        </authorList>
    </citation>
    <scope>NUCLEOTIDE SEQUENCE [LARGE SCALE GENOMIC DNA]</scope>
    <source>
        <strain evidence="1 2">ICMP 11288</strain>
    </source>
</reference>
<proteinExistence type="predicted"/>
<dbReference type="EMBL" id="RBRL01000388">
    <property type="protein sequence ID" value="RMQ83456.1"/>
    <property type="molecule type" value="Genomic_DNA"/>
</dbReference>
<gene>
    <name evidence="1" type="ORF">ALP97_100766</name>
</gene>
<accession>A0A3M4PZ46</accession>
<dbReference type="Proteomes" id="UP000277179">
    <property type="component" value="Unassembled WGS sequence"/>
</dbReference>